<dbReference type="InterPro" id="IPR016181">
    <property type="entry name" value="Acyl_CoA_acyltransferase"/>
</dbReference>
<evidence type="ECO:0000313" key="2">
    <source>
        <dbReference type="EMBL" id="TSE05002.1"/>
    </source>
</evidence>
<feature type="domain" description="BioF2-like acetyltransferase" evidence="1">
    <location>
        <begin position="101"/>
        <end position="248"/>
    </location>
</feature>
<dbReference type="InterPro" id="IPR038740">
    <property type="entry name" value="BioF2-like_GNAT_dom"/>
</dbReference>
<gene>
    <name evidence="2" type="ORF">FOF46_24560</name>
</gene>
<dbReference type="Gene3D" id="3.40.630.30">
    <property type="match status" value="1"/>
</dbReference>
<dbReference type="AlphaFoldDB" id="A0A554VDK5"/>
<keyword evidence="3" id="KW-1185">Reference proteome</keyword>
<comment type="caution">
    <text evidence="2">The sequence shown here is derived from an EMBL/GenBank/DDBJ whole genome shotgun (WGS) entry which is preliminary data.</text>
</comment>
<dbReference type="OrthoDB" id="1099770at2"/>
<dbReference type="Pfam" id="PF13480">
    <property type="entry name" value="Acetyltransf_6"/>
    <property type="match status" value="1"/>
</dbReference>
<sequence length="385" mass="45744">MKKEHVDYFFELFEKNSIPKIFSKIESFGSDESLVNSNYDKNIVENSDRIYSVFFIPDYLKPVFNHQVFNAKKINQFFKGYAIFLDGFISADAYIKHRFRSNAKGIRRRIKRLESCFQISYKTYFGSIEKEEYDVLMDCLHEMLVKRFEQRNDVSQSLLRWDHYVKMYYSLINEKKASLFVVMNGDTPIVVSLNHHFNERLFSSISSYDIDYGKFSLGSVEIYKKLDWCIANNHKSYEMGMGDLSYKREWCNHIYNFEHQIIYPKKSISAYLGAMIEYTKASFKEFVFKVAYVRYKKFKAKRKKGASHELSYTASAIEEIQNDLPYNTVIDYNAQEFLFLRKLVFDFLYTSIENVSNVKVLEISKEQKTFLIIGNKKMQRITFND</sequence>
<dbReference type="Proteomes" id="UP000318833">
    <property type="component" value="Unassembled WGS sequence"/>
</dbReference>
<evidence type="ECO:0000313" key="3">
    <source>
        <dbReference type="Proteomes" id="UP000318833"/>
    </source>
</evidence>
<accession>A0A554VDK5</accession>
<proteinExistence type="predicted"/>
<organism evidence="2 3">
    <name type="scientific">Aquimarina algiphila</name>
    <dbReference type="NCBI Taxonomy" id="2047982"/>
    <lineage>
        <taxon>Bacteria</taxon>
        <taxon>Pseudomonadati</taxon>
        <taxon>Bacteroidota</taxon>
        <taxon>Flavobacteriia</taxon>
        <taxon>Flavobacteriales</taxon>
        <taxon>Flavobacteriaceae</taxon>
        <taxon>Aquimarina</taxon>
    </lineage>
</organism>
<evidence type="ECO:0000259" key="1">
    <source>
        <dbReference type="Pfam" id="PF13480"/>
    </source>
</evidence>
<protein>
    <submittedName>
        <fullName evidence="2">GNAT family N-acetyltransferase</fullName>
    </submittedName>
</protein>
<keyword evidence="2" id="KW-0808">Transferase</keyword>
<dbReference type="GO" id="GO:0016740">
    <property type="term" value="F:transferase activity"/>
    <property type="evidence" value="ECO:0007669"/>
    <property type="project" value="UniProtKB-KW"/>
</dbReference>
<dbReference type="EMBL" id="VLNR01000068">
    <property type="protein sequence ID" value="TSE05002.1"/>
    <property type="molecule type" value="Genomic_DNA"/>
</dbReference>
<reference evidence="2 3" key="1">
    <citation type="submission" date="2019-07" db="EMBL/GenBank/DDBJ databases">
        <title>The draft genome sequence of Aquimarina algiphila M91.</title>
        <authorList>
            <person name="Meng X."/>
        </authorList>
    </citation>
    <scope>NUCLEOTIDE SEQUENCE [LARGE SCALE GENOMIC DNA]</scope>
    <source>
        <strain evidence="2 3">M91</strain>
    </source>
</reference>
<dbReference type="RefSeq" id="WP_143918286.1">
    <property type="nucleotide sequence ID" value="NZ_CANMIK010000033.1"/>
</dbReference>
<name>A0A554VDK5_9FLAO</name>
<dbReference type="SUPFAM" id="SSF55729">
    <property type="entry name" value="Acyl-CoA N-acyltransferases (Nat)"/>
    <property type="match status" value="1"/>
</dbReference>